<feature type="binding site" evidence="5">
    <location>
        <position position="109"/>
    </location>
    <ligand>
        <name>substrate</name>
    </ligand>
</feature>
<proteinExistence type="inferred from homology"/>
<dbReference type="OrthoDB" id="9804790at2"/>
<protein>
    <submittedName>
        <fullName evidence="8">Aldo keto reductase</fullName>
    </submittedName>
</protein>
<accession>A0A0R2LYW8</accession>
<comment type="caution">
    <text evidence="8">The sequence shown here is derived from an EMBL/GenBank/DDBJ whole genome shotgun (WGS) entry which is preliminary data.</text>
</comment>
<dbReference type="PRINTS" id="PR00069">
    <property type="entry name" value="ALDKETRDTASE"/>
</dbReference>
<dbReference type="PANTHER" id="PTHR43827:SF3">
    <property type="entry name" value="NADP-DEPENDENT OXIDOREDUCTASE DOMAIN-CONTAINING PROTEIN"/>
    <property type="match status" value="1"/>
</dbReference>
<dbReference type="PROSITE" id="PS00798">
    <property type="entry name" value="ALDOKETO_REDUCTASE_1"/>
    <property type="match status" value="1"/>
</dbReference>
<dbReference type="SUPFAM" id="SSF51430">
    <property type="entry name" value="NAD(P)-linked oxidoreductase"/>
    <property type="match status" value="1"/>
</dbReference>
<evidence type="ECO:0000256" key="5">
    <source>
        <dbReference type="PIRSR" id="PIRSR000097-2"/>
    </source>
</evidence>
<sequence length="287" mass="31636">MTTPTIKLNDGHEIPAVGFGTYQIPADGSTYKAVTEALKAGYRHIDTAVAYFNENEVGQAIADSDVAREDVWVTSKLWLQDFGYEPAKKAIDVSLKKLGMDYIDLYLIHQPYGDVPGAWRAMEEAQKVGKIRSIGVSNMTPKIWQKFVPSFTTMPAVNQVEWNPYTQQKALRGLLDPADVKVEAWAPLGQGNQSLLTDPVITALAKKYGKDVGQVILRFENQLGIIVFPKSVHAARIKSNLDIFDFTLTADEMASLVALDKGQGMHDPDAPGVQDMLLKAFDVHAND</sequence>
<gene>
    <name evidence="8" type="ORF">IV54_GL000836</name>
</gene>
<evidence type="ECO:0000256" key="2">
    <source>
        <dbReference type="ARBA" id="ARBA00022857"/>
    </source>
</evidence>
<comment type="similarity">
    <text evidence="1">Belongs to the aldo/keto reductase family.</text>
</comment>
<dbReference type="FunFam" id="3.20.20.100:FF:000015">
    <property type="entry name" value="Oxidoreductase, aldo/keto reductase family"/>
    <property type="match status" value="1"/>
</dbReference>
<keyword evidence="2" id="KW-0521">NADP</keyword>
<dbReference type="STRING" id="616990.IV54_GL000836"/>
<dbReference type="AlphaFoldDB" id="A0A0R2LYW8"/>
<evidence type="ECO:0000313" key="9">
    <source>
        <dbReference type="Proteomes" id="UP000051906"/>
    </source>
</evidence>
<feature type="active site" description="Proton donor" evidence="4">
    <location>
        <position position="51"/>
    </location>
</feature>
<keyword evidence="9" id="KW-1185">Reference proteome</keyword>
<feature type="domain" description="NADP-dependent oxidoreductase" evidence="7">
    <location>
        <begin position="17"/>
        <end position="260"/>
    </location>
</feature>
<evidence type="ECO:0000256" key="3">
    <source>
        <dbReference type="ARBA" id="ARBA00023002"/>
    </source>
</evidence>
<evidence type="ECO:0000256" key="4">
    <source>
        <dbReference type="PIRSR" id="PIRSR000097-1"/>
    </source>
</evidence>
<dbReference type="EMBL" id="JQCA01000024">
    <property type="protein sequence ID" value="KRO04811.1"/>
    <property type="molecule type" value="Genomic_DNA"/>
</dbReference>
<dbReference type="Pfam" id="PF00248">
    <property type="entry name" value="Aldo_ket_red"/>
    <property type="match status" value="1"/>
</dbReference>
<evidence type="ECO:0000259" key="7">
    <source>
        <dbReference type="Pfam" id="PF00248"/>
    </source>
</evidence>
<dbReference type="InterPro" id="IPR036812">
    <property type="entry name" value="NAD(P)_OxRdtase_dom_sf"/>
</dbReference>
<dbReference type="PIRSF" id="PIRSF000097">
    <property type="entry name" value="AKR"/>
    <property type="match status" value="1"/>
</dbReference>
<evidence type="ECO:0000256" key="6">
    <source>
        <dbReference type="PIRSR" id="PIRSR000097-3"/>
    </source>
</evidence>
<reference evidence="8 9" key="1">
    <citation type="journal article" date="2015" name="Genome Announc.">
        <title>Expanding the biotechnology potential of lactobacilli through comparative genomics of 213 strains and associated genera.</title>
        <authorList>
            <person name="Sun Z."/>
            <person name="Harris H.M."/>
            <person name="McCann A."/>
            <person name="Guo C."/>
            <person name="Argimon S."/>
            <person name="Zhang W."/>
            <person name="Yang X."/>
            <person name="Jeffery I.B."/>
            <person name="Cooney J.C."/>
            <person name="Kagawa T.F."/>
            <person name="Liu W."/>
            <person name="Song Y."/>
            <person name="Salvetti E."/>
            <person name="Wrobel A."/>
            <person name="Rasinkangas P."/>
            <person name="Parkhill J."/>
            <person name="Rea M.C."/>
            <person name="O'Sullivan O."/>
            <person name="Ritari J."/>
            <person name="Douillard F.P."/>
            <person name="Paul Ross R."/>
            <person name="Yang R."/>
            <person name="Briner A.E."/>
            <person name="Felis G.E."/>
            <person name="de Vos W.M."/>
            <person name="Barrangou R."/>
            <person name="Klaenhammer T.R."/>
            <person name="Caufield P.W."/>
            <person name="Cui Y."/>
            <person name="Zhang H."/>
            <person name="O'Toole P.W."/>
        </authorList>
    </citation>
    <scope>NUCLEOTIDE SEQUENCE [LARGE SCALE GENOMIC DNA]</scope>
    <source>
        <strain evidence="8 9">DSM 22467</strain>
    </source>
</reference>
<name>A0A0R2LYW8_9LACO</name>
<dbReference type="GO" id="GO:0016616">
    <property type="term" value="F:oxidoreductase activity, acting on the CH-OH group of donors, NAD or NADP as acceptor"/>
    <property type="evidence" value="ECO:0007669"/>
    <property type="project" value="UniProtKB-ARBA"/>
</dbReference>
<dbReference type="PATRIC" id="fig|616990.3.peg.909"/>
<keyword evidence="3" id="KW-0560">Oxidoreductase</keyword>
<dbReference type="InterPro" id="IPR018170">
    <property type="entry name" value="Aldo/ket_reductase_CS"/>
</dbReference>
<organism evidence="8 9">
    <name type="scientific">Levilactobacillus paucivorans</name>
    <dbReference type="NCBI Taxonomy" id="616990"/>
    <lineage>
        <taxon>Bacteria</taxon>
        <taxon>Bacillati</taxon>
        <taxon>Bacillota</taxon>
        <taxon>Bacilli</taxon>
        <taxon>Lactobacillales</taxon>
        <taxon>Lactobacillaceae</taxon>
        <taxon>Levilactobacillus</taxon>
    </lineage>
</organism>
<dbReference type="PANTHER" id="PTHR43827">
    <property type="entry name" value="2,5-DIKETO-D-GLUCONIC ACID REDUCTASE"/>
    <property type="match status" value="1"/>
</dbReference>
<feature type="site" description="Lowers pKa of active site Tyr" evidence="6">
    <location>
        <position position="76"/>
    </location>
</feature>
<dbReference type="Gene3D" id="3.20.20.100">
    <property type="entry name" value="NADP-dependent oxidoreductase domain"/>
    <property type="match status" value="1"/>
</dbReference>
<evidence type="ECO:0000256" key="1">
    <source>
        <dbReference type="ARBA" id="ARBA00007905"/>
    </source>
</evidence>
<evidence type="ECO:0000313" key="8">
    <source>
        <dbReference type="EMBL" id="KRO04811.1"/>
    </source>
</evidence>
<dbReference type="InterPro" id="IPR023210">
    <property type="entry name" value="NADP_OxRdtase_dom"/>
</dbReference>
<dbReference type="InterPro" id="IPR020471">
    <property type="entry name" value="AKR"/>
</dbReference>
<dbReference type="Proteomes" id="UP000051906">
    <property type="component" value="Unassembled WGS sequence"/>
</dbReference>
<dbReference type="CDD" id="cd19133">
    <property type="entry name" value="AKR_AKR5F1"/>
    <property type="match status" value="1"/>
</dbReference>
<dbReference type="RefSeq" id="WP_057877682.1">
    <property type="nucleotide sequence ID" value="NZ_JQCA01000024.1"/>
</dbReference>